<keyword evidence="1" id="KW-0472">Membrane</keyword>
<organism evidence="5 6">
    <name type="scientific">Acrobeloides nanus</name>
    <dbReference type="NCBI Taxonomy" id="290746"/>
    <lineage>
        <taxon>Eukaryota</taxon>
        <taxon>Metazoa</taxon>
        <taxon>Ecdysozoa</taxon>
        <taxon>Nematoda</taxon>
        <taxon>Chromadorea</taxon>
        <taxon>Rhabditida</taxon>
        <taxon>Tylenchina</taxon>
        <taxon>Cephalobomorpha</taxon>
        <taxon>Cephaloboidea</taxon>
        <taxon>Cephalobidae</taxon>
        <taxon>Acrobeloides</taxon>
    </lineage>
</organism>
<proteinExistence type="predicted"/>
<dbReference type="GO" id="GO:0009986">
    <property type="term" value="C:cell surface"/>
    <property type="evidence" value="ECO:0007669"/>
    <property type="project" value="TreeGrafter"/>
</dbReference>
<keyword evidence="2" id="KW-1015">Disulfide bond</keyword>
<name>A0A914CFM4_9BILA</name>
<keyword evidence="5" id="KW-1185">Reference proteome</keyword>
<dbReference type="PANTHER" id="PTHR46784:SF1">
    <property type="entry name" value="KILLER CELL LECTIN-LIKE RECEPTOR SUBFAMILY B MEMBER 1"/>
    <property type="match status" value="1"/>
</dbReference>
<dbReference type="Gene3D" id="3.10.100.10">
    <property type="entry name" value="Mannose-Binding Protein A, subunit A"/>
    <property type="match status" value="1"/>
</dbReference>
<evidence type="ECO:0000256" key="1">
    <source>
        <dbReference type="ARBA" id="ARBA00022989"/>
    </source>
</evidence>
<dbReference type="GO" id="GO:0038023">
    <property type="term" value="F:signaling receptor activity"/>
    <property type="evidence" value="ECO:0007669"/>
    <property type="project" value="TreeGrafter"/>
</dbReference>
<keyword evidence="3" id="KW-0732">Signal</keyword>
<sequence>MLSIIKLICFTALSITQVFGVQVVNEHVKPSTCPEGWYEERADPVKCLKIVTEARSWTDAWTDCLVAGNDSTLLHISNVFENLEILNNIANHCSQFYTGLFRNVYDEWIWTTGDTITYAHWKAGYPTNDTTQNCVSFDGNTGMWYNMDCDKLQCYACQQYF</sequence>
<dbReference type="SUPFAM" id="SSF56436">
    <property type="entry name" value="C-type lectin-like"/>
    <property type="match status" value="1"/>
</dbReference>
<dbReference type="PROSITE" id="PS50041">
    <property type="entry name" value="C_TYPE_LECTIN_2"/>
    <property type="match status" value="1"/>
</dbReference>
<dbReference type="PROSITE" id="PS00615">
    <property type="entry name" value="C_TYPE_LECTIN_1"/>
    <property type="match status" value="1"/>
</dbReference>
<reference evidence="6" key="1">
    <citation type="submission" date="2022-11" db="UniProtKB">
        <authorList>
            <consortium name="WormBaseParasite"/>
        </authorList>
    </citation>
    <scope>IDENTIFICATION</scope>
</reference>
<protein>
    <submittedName>
        <fullName evidence="6">C-type lectin domain-containing protein</fullName>
    </submittedName>
</protein>
<dbReference type="Proteomes" id="UP000887540">
    <property type="component" value="Unplaced"/>
</dbReference>
<dbReference type="InterPro" id="IPR016186">
    <property type="entry name" value="C-type_lectin-like/link_sf"/>
</dbReference>
<dbReference type="SMART" id="SM00034">
    <property type="entry name" value="CLECT"/>
    <property type="match status" value="1"/>
</dbReference>
<evidence type="ECO:0000313" key="5">
    <source>
        <dbReference type="Proteomes" id="UP000887540"/>
    </source>
</evidence>
<feature type="signal peptide" evidence="3">
    <location>
        <begin position="1"/>
        <end position="20"/>
    </location>
</feature>
<dbReference type="GO" id="GO:0005886">
    <property type="term" value="C:plasma membrane"/>
    <property type="evidence" value="ECO:0007669"/>
    <property type="project" value="TreeGrafter"/>
</dbReference>
<dbReference type="InterPro" id="IPR051527">
    <property type="entry name" value="KLR_subfamily_B"/>
</dbReference>
<dbReference type="PANTHER" id="PTHR46784">
    <property type="entry name" value="KILLER CELL LECTIN-LIKE RECEPTOR SUBFAMILY B MEMBER 1"/>
    <property type="match status" value="1"/>
</dbReference>
<dbReference type="Pfam" id="PF00059">
    <property type="entry name" value="Lectin_C"/>
    <property type="match status" value="1"/>
</dbReference>
<keyword evidence="1" id="KW-1133">Transmembrane helix</keyword>
<evidence type="ECO:0000259" key="4">
    <source>
        <dbReference type="PROSITE" id="PS50041"/>
    </source>
</evidence>
<keyword evidence="1" id="KW-0812">Transmembrane</keyword>
<feature type="domain" description="C-type lectin" evidence="4">
    <location>
        <begin position="46"/>
        <end position="158"/>
    </location>
</feature>
<dbReference type="AlphaFoldDB" id="A0A914CFM4"/>
<feature type="chain" id="PRO_5037148108" evidence="3">
    <location>
        <begin position="21"/>
        <end position="161"/>
    </location>
</feature>
<evidence type="ECO:0000313" key="6">
    <source>
        <dbReference type="WBParaSite" id="ACRNAN_scaffold10219.g15569.t1"/>
    </source>
</evidence>
<dbReference type="InterPro" id="IPR016187">
    <property type="entry name" value="CTDL_fold"/>
</dbReference>
<accession>A0A914CFM4</accession>
<dbReference type="InterPro" id="IPR018378">
    <property type="entry name" value="C-type_lectin_CS"/>
</dbReference>
<dbReference type="InterPro" id="IPR001304">
    <property type="entry name" value="C-type_lectin-like"/>
</dbReference>
<evidence type="ECO:0000256" key="2">
    <source>
        <dbReference type="ARBA" id="ARBA00023157"/>
    </source>
</evidence>
<dbReference type="CDD" id="cd00037">
    <property type="entry name" value="CLECT"/>
    <property type="match status" value="1"/>
</dbReference>
<evidence type="ECO:0000256" key="3">
    <source>
        <dbReference type="SAM" id="SignalP"/>
    </source>
</evidence>
<dbReference type="WBParaSite" id="ACRNAN_scaffold10219.g15569.t1">
    <property type="protein sequence ID" value="ACRNAN_scaffold10219.g15569.t1"/>
    <property type="gene ID" value="ACRNAN_scaffold10219.g15569"/>
</dbReference>